<dbReference type="SUPFAM" id="SSF52540">
    <property type="entry name" value="P-loop containing nucleoside triphosphate hydrolases"/>
    <property type="match status" value="2"/>
</dbReference>
<dbReference type="CDD" id="cd18577">
    <property type="entry name" value="ABC_6TM_Pgp_ABCB1_D1_like"/>
    <property type="match status" value="1"/>
</dbReference>
<keyword evidence="6" id="KW-0067">ATP-binding</keyword>
<evidence type="ECO:0000256" key="7">
    <source>
        <dbReference type="ARBA" id="ARBA00022989"/>
    </source>
</evidence>
<dbReference type="InterPro" id="IPR003439">
    <property type="entry name" value="ABC_transporter-like_ATP-bd"/>
</dbReference>
<evidence type="ECO:0000256" key="10">
    <source>
        <dbReference type="SAM" id="Phobius"/>
    </source>
</evidence>
<dbReference type="PANTHER" id="PTHR43394:SF15">
    <property type="entry name" value="ALPHA-FACTOR-TRANSPORTING ATPASE"/>
    <property type="match status" value="1"/>
</dbReference>
<name>A0A1D2JBC0_PARBR</name>
<accession>A0A1D2JBC0</accession>
<dbReference type="SUPFAM" id="SSF90123">
    <property type="entry name" value="ABC transporter transmembrane region"/>
    <property type="match status" value="2"/>
</dbReference>
<evidence type="ECO:0000256" key="4">
    <source>
        <dbReference type="ARBA" id="ARBA00022692"/>
    </source>
</evidence>
<feature type="domain" description="ABC transmembrane type-1" evidence="12">
    <location>
        <begin position="792"/>
        <end position="1077"/>
    </location>
</feature>
<dbReference type="InterPro" id="IPR027417">
    <property type="entry name" value="P-loop_NTPase"/>
</dbReference>
<evidence type="ECO:0000256" key="9">
    <source>
        <dbReference type="SAM" id="MobiDB-lite"/>
    </source>
</evidence>
<dbReference type="InterPro" id="IPR011527">
    <property type="entry name" value="ABC1_TM_dom"/>
</dbReference>
<dbReference type="PROSITE" id="PS50893">
    <property type="entry name" value="ABC_TRANSPORTER_2"/>
    <property type="match status" value="2"/>
</dbReference>
<organism evidence="13 14">
    <name type="scientific">Paracoccidioides brasiliensis</name>
    <dbReference type="NCBI Taxonomy" id="121759"/>
    <lineage>
        <taxon>Eukaryota</taxon>
        <taxon>Fungi</taxon>
        <taxon>Dikarya</taxon>
        <taxon>Ascomycota</taxon>
        <taxon>Pezizomycotina</taxon>
        <taxon>Eurotiomycetes</taxon>
        <taxon>Eurotiomycetidae</taxon>
        <taxon>Onygenales</taxon>
        <taxon>Ajellomycetaceae</taxon>
        <taxon>Paracoccidioides</taxon>
    </lineage>
</organism>
<feature type="transmembrane region" description="Helical" evidence="10">
    <location>
        <begin position="78"/>
        <end position="99"/>
    </location>
</feature>
<comment type="subcellular location">
    <subcellularLocation>
        <location evidence="1">Membrane</location>
        <topology evidence="1">Multi-pass membrane protein</topology>
    </subcellularLocation>
</comment>
<sequence length="1372" mass="150820">MESAEGRSDAKLTDNPTLKAKWTSLFLFTSRKHVVSLLLGLLFTVGAGVLVPMLALVLGKIFDAFSKFGAGSLTSEELMHAISVRCLYLMGLGMCIWLLQTGHFAFWVAFGELQAKHAREKSFVQLIKKDISWFEMKQDGVSSFLPRLQTQIRDLQLATSQPLGCVLQRLVTFVTALTLALCTSWKLTLVSLASIPVCAAVVSIISKKTSPSVQAYETELTRASKLAINCFSSIDAVKCFNGQRFEAEQYTAGILSASRWYKNEALGQALQISCIRLMIFVMFVQGFWYGSSLVGAGDLTPADVLTAFWACLQSTQAIEEILPHIIVLEKGRASASALQQIVARVNRPKPAIDTSESLSPRICEGDIRIKNVTFAYPSRPDCYVLKNSSFFFPAGDITFVVGQSGSGKSTLANLLMRFYLPAAGDILIDGTPIQKLSIDWIRNNITLVQQQSFLFNETIFNNIAFGSKDYQNITEDQIVTSLRFASLDETVRTLPDGLDTVVGVGGSAFSGGQRQRVAIARSRLRDTPILILDESTSALDFTSRSTVMEAIRTWRKSKTTIIITHDITQIKNQDFMYVLQGGEVVRKGYRHALEQEATNTSGSALSVVFGLENERSHRQEEKSDNIPRQNTQETGSGVTFGTSSKPLHPPLSTERSRTFQSLTLSPISPGFRNTLSFQPMVHTEDVFRPLSFRSDSSEQIRQYKHPMPSVAGIELRDFSRECDAKFELDLMLSSSRSSGLGFTDNVLRDGELTDRPGDEEGPHRGKPPYSSIVGILLTVIPRLTVRYKILLLVGFVAAFVHAAATPAFGFLFAQLLGAFFLPGNRSRMALQWSVAIIGVSVANAAASFAMHFLLECCGQAWVNSLRNEAVRRILSQPKEWFEREENKTSNLTMCLDRNAEEMKNLVGRFAGFLFVAAVIMIMCFVWGIDVCWKLTLVGLACAPVVYSITRTFEHVSGIWEKRCNDATEVVGDIFSETFLDIKTVRALTLEAHFHRKLDVVNMKTLRQGFKRACFSGFFFGLSSSSIIFVYTLVFYFGAVLASSLEYSIRDILTVFSILLFSLGNVNAALEFVPQISSSRDTASRLLRLATLPEGSSHEDEGKLKISNPTPLEFANVNFNYPSRPKKQVLRNLNLAIPGNTCTAIVGPSGSGKSTIASLLTALYPANKMTIRSSLDYASNTISLGGYDIRKIHTPTLRSLVSIVPQQATLFPSSIKANISYGLDPASPLNTIEAIRCAAQAAGIDEFSSSLPEGYDTIIGDGGLSMSGGQAQRLVIARALVRQPRILILDEATSNLDAHSAEQIRRTVKSLMIPGAQRLAVIIITHAVEMMEIADKIVVVDGGRVVEEGSYMDLITKPGGRLRKLVTPEGSVD</sequence>
<evidence type="ECO:0000256" key="3">
    <source>
        <dbReference type="ARBA" id="ARBA00022448"/>
    </source>
</evidence>
<evidence type="ECO:0000256" key="5">
    <source>
        <dbReference type="ARBA" id="ARBA00022741"/>
    </source>
</evidence>
<feature type="domain" description="ABC transporter" evidence="11">
    <location>
        <begin position="1111"/>
        <end position="1366"/>
    </location>
</feature>
<feature type="region of interest" description="Disordered" evidence="9">
    <location>
        <begin position="614"/>
        <end position="658"/>
    </location>
</feature>
<dbReference type="Gene3D" id="3.40.50.300">
    <property type="entry name" value="P-loop containing nucleotide triphosphate hydrolases"/>
    <property type="match status" value="2"/>
</dbReference>
<dbReference type="InterPro" id="IPR039421">
    <property type="entry name" value="Type_1_exporter"/>
</dbReference>
<evidence type="ECO:0008006" key="15">
    <source>
        <dbReference type="Google" id="ProtNLM"/>
    </source>
</evidence>
<keyword evidence="4 10" id="KW-0812">Transmembrane</keyword>
<dbReference type="Pfam" id="PF00005">
    <property type="entry name" value="ABC_tran"/>
    <property type="match status" value="2"/>
</dbReference>
<comment type="caution">
    <text evidence="13">The sequence shown here is derived from an EMBL/GenBank/DDBJ whole genome shotgun (WGS) entry which is preliminary data.</text>
</comment>
<feature type="transmembrane region" description="Helical" evidence="10">
    <location>
        <begin position="1051"/>
        <end position="1069"/>
    </location>
</feature>
<evidence type="ECO:0000256" key="8">
    <source>
        <dbReference type="ARBA" id="ARBA00023136"/>
    </source>
</evidence>
<feature type="transmembrane region" description="Helical" evidence="10">
    <location>
        <begin position="905"/>
        <end position="928"/>
    </location>
</feature>
<protein>
    <recommendedName>
        <fullName evidence="15">ABC a-pheromone efflux pump AtrD</fullName>
    </recommendedName>
</protein>
<dbReference type="GO" id="GO:0005743">
    <property type="term" value="C:mitochondrial inner membrane"/>
    <property type="evidence" value="ECO:0007669"/>
    <property type="project" value="TreeGrafter"/>
</dbReference>
<dbReference type="FunFam" id="3.40.50.300:FF:000604">
    <property type="entry name" value="ABC transporter B family member 28"/>
    <property type="match status" value="1"/>
</dbReference>
<dbReference type="VEuPathDB" id="FungiDB:PADG_03125"/>
<dbReference type="PANTHER" id="PTHR43394">
    <property type="entry name" value="ATP-DEPENDENT PERMEASE MDL1, MITOCHONDRIAL"/>
    <property type="match status" value="1"/>
</dbReference>
<feature type="domain" description="ABC transmembrane type-1" evidence="12">
    <location>
        <begin position="38"/>
        <end position="330"/>
    </location>
</feature>
<dbReference type="GO" id="GO:0016887">
    <property type="term" value="F:ATP hydrolysis activity"/>
    <property type="evidence" value="ECO:0007669"/>
    <property type="project" value="InterPro"/>
</dbReference>
<evidence type="ECO:0000256" key="2">
    <source>
        <dbReference type="ARBA" id="ARBA00007577"/>
    </source>
</evidence>
<dbReference type="PROSITE" id="PS50929">
    <property type="entry name" value="ABC_TM1F"/>
    <property type="match status" value="2"/>
</dbReference>
<proteinExistence type="inferred from homology"/>
<feature type="domain" description="ABC transporter" evidence="11">
    <location>
        <begin position="367"/>
        <end position="606"/>
    </location>
</feature>
<evidence type="ECO:0000313" key="14">
    <source>
        <dbReference type="Proteomes" id="UP000242814"/>
    </source>
</evidence>
<dbReference type="GO" id="GO:0005524">
    <property type="term" value="F:ATP binding"/>
    <property type="evidence" value="ECO:0007669"/>
    <property type="project" value="UniProtKB-KW"/>
</dbReference>
<dbReference type="EMBL" id="LZYO01000215">
    <property type="protein sequence ID" value="ODH25747.1"/>
    <property type="molecule type" value="Genomic_DNA"/>
</dbReference>
<dbReference type="GO" id="GO:0015421">
    <property type="term" value="F:ABC-type oligopeptide transporter activity"/>
    <property type="evidence" value="ECO:0007669"/>
    <property type="project" value="TreeGrafter"/>
</dbReference>
<evidence type="ECO:0000256" key="6">
    <source>
        <dbReference type="ARBA" id="ARBA00022840"/>
    </source>
</evidence>
<evidence type="ECO:0000313" key="13">
    <source>
        <dbReference type="EMBL" id="ODH25747.1"/>
    </source>
</evidence>
<feature type="compositionally biased region" description="Basic and acidic residues" evidence="9">
    <location>
        <begin position="747"/>
        <end position="763"/>
    </location>
</feature>
<dbReference type="Proteomes" id="UP000242814">
    <property type="component" value="Unassembled WGS sequence"/>
</dbReference>
<dbReference type="Gene3D" id="1.20.1560.10">
    <property type="entry name" value="ABC transporter type 1, transmembrane domain"/>
    <property type="match status" value="2"/>
</dbReference>
<evidence type="ECO:0000256" key="1">
    <source>
        <dbReference type="ARBA" id="ARBA00004141"/>
    </source>
</evidence>
<gene>
    <name evidence="13" type="ORF">ACO22_05089</name>
</gene>
<dbReference type="CDD" id="cd18578">
    <property type="entry name" value="ABC_6TM_Pgp_ABCB1_D2_like"/>
    <property type="match status" value="1"/>
</dbReference>
<dbReference type="PROSITE" id="PS00211">
    <property type="entry name" value="ABC_TRANSPORTER_1"/>
    <property type="match status" value="1"/>
</dbReference>
<feature type="transmembrane region" description="Helical" evidence="10">
    <location>
        <begin position="832"/>
        <end position="854"/>
    </location>
</feature>
<feature type="compositionally biased region" description="Basic and acidic residues" evidence="9">
    <location>
        <begin position="614"/>
        <end position="625"/>
    </location>
</feature>
<dbReference type="FunFam" id="3.40.50.300:FF:001471">
    <property type="entry name" value="P-loop containing nucleoside triphosphate hydrolase protein"/>
    <property type="match status" value="1"/>
</dbReference>
<dbReference type="GO" id="GO:0090374">
    <property type="term" value="P:oligopeptide export from mitochondrion"/>
    <property type="evidence" value="ECO:0007669"/>
    <property type="project" value="TreeGrafter"/>
</dbReference>
<dbReference type="VEuPathDB" id="FungiDB:PABG_00688"/>
<feature type="transmembrane region" description="Helical" evidence="10">
    <location>
        <begin position="34"/>
        <end position="58"/>
    </location>
</feature>
<evidence type="ECO:0000259" key="11">
    <source>
        <dbReference type="PROSITE" id="PS50893"/>
    </source>
</evidence>
<keyword evidence="7 10" id="KW-1133">Transmembrane helix</keyword>
<keyword evidence="5" id="KW-0547">Nucleotide-binding</keyword>
<feature type="compositionally biased region" description="Polar residues" evidence="9">
    <location>
        <begin position="626"/>
        <end position="645"/>
    </location>
</feature>
<dbReference type="InterPro" id="IPR036640">
    <property type="entry name" value="ABC1_TM_sf"/>
</dbReference>
<evidence type="ECO:0000259" key="12">
    <source>
        <dbReference type="PROSITE" id="PS50929"/>
    </source>
</evidence>
<comment type="similarity">
    <text evidence="2">Belongs to the ABC transporter superfamily. ABCB family. Multidrug resistance exporter (TC 3.A.1.201) subfamily.</text>
</comment>
<reference evidence="13 14" key="1">
    <citation type="submission" date="2016-06" db="EMBL/GenBank/DDBJ databases">
        <authorList>
            <person name="Kjaerup R.B."/>
            <person name="Dalgaard T.S."/>
            <person name="Juul-Madsen H.R."/>
        </authorList>
    </citation>
    <scope>NUCLEOTIDE SEQUENCE [LARGE SCALE GENOMIC DNA]</scope>
    <source>
        <strain evidence="13 14">Pb300</strain>
    </source>
</reference>
<dbReference type="InterPro" id="IPR017871">
    <property type="entry name" value="ABC_transporter-like_CS"/>
</dbReference>
<dbReference type="Pfam" id="PF00664">
    <property type="entry name" value="ABC_membrane"/>
    <property type="match status" value="2"/>
</dbReference>
<dbReference type="InterPro" id="IPR003593">
    <property type="entry name" value="AAA+_ATPase"/>
</dbReference>
<keyword evidence="8 10" id="KW-0472">Membrane</keyword>
<feature type="transmembrane region" description="Helical" evidence="10">
    <location>
        <begin position="1012"/>
        <end position="1039"/>
    </location>
</feature>
<feature type="transmembrane region" description="Helical" evidence="10">
    <location>
        <begin position="789"/>
        <end position="812"/>
    </location>
</feature>
<keyword evidence="3" id="KW-0813">Transport</keyword>
<dbReference type="SMART" id="SM00382">
    <property type="entry name" value="AAA"/>
    <property type="match status" value="2"/>
</dbReference>
<feature type="region of interest" description="Disordered" evidence="9">
    <location>
        <begin position="747"/>
        <end position="766"/>
    </location>
</feature>